<gene>
    <name evidence="3" type="ORF">EV421DRAFT_1734692</name>
    <name evidence="2" type="ORF">EV421DRAFT_1740755</name>
</gene>
<comment type="caution">
    <text evidence="2">The sequence shown here is derived from an EMBL/GenBank/DDBJ whole genome shotgun (WGS) entry which is preliminary data.</text>
</comment>
<sequence>MWHHPYRRRPPSSSLLKNLKRVMGRHVAKETQPQRGTAKGTVQFSVKAGHAILIALIGSIAAFAGLEGRNCRKQWVNILAQACDQQNGSGFPLMVKPTDFATAVKRMREKFILVPVDSLAFDFGALALWQAHKEKACVPHTIVTYLMQEMTE</sequence>
<dbReference type="EMBL" id="JAUEPT010000069">
    <property type="protein sequence ID" value="KAK0434749.1"/>
    <property type="molecule type" value="Genomic_DNA"/>
</dbReference>
<accession>A0AA39MIA7</accession>
<evidence type="ECO:0000313" key="2">
    <source>
        <dbReference type="EMBL" id="KAK0434749.1"/>
    </source>
</evidence>
<feature type="transmembrane region" description="Helical" evidence="1">
    <location>
        <begin position="48"/>
        <end position="66"/>
    </location>
</feature>
<keyword evidence="1" id="KW-1133">Transmembrane helix</keyword>
<dbReference type="EMBL" id="JAUEPT010000016">
    <property type="protein sequence ID" value="KAK0445487.1"/>
    <property type="molecule type" value="Genomic_DNA"/>
</dbReference>
<keyword evidence="4" id="KW-1185">Reference proteome</keyword>
<dbReference type="AlphaFoldDB" id="A0AA39MIA7"/>
<keyword evidence="1" id="KW-0812">Transmembrane</keyword>
<protein>
    <submittedName>
        <fullName evidence="2">Uncharacterized protein</fullName>
    </submittedName>
</protein>
<evidence type="ECO:0000313" key="4">
    <source>
        <dbReference type="Proteomes" id="UP001175226"/>
    </source>
</evidence>
<proteinExistence type="predicted"/>
<reference evidence="2" key="1">
    <citation type="submission" date="2023-06" db="EMBL/GenBank/DDBJ databases">
        <authorList>
            <consortium name="Lawrence Berkeley National Laboratory"/>
            <person name="Ahrendt S."/>
            <person name="Sahu N."/>
            <person name="Indic B."/>
            <person name="Wong-Bajracharya J."/>
            <person name="Merenyi Z."/>
            <person name="Ke H.-M."/>
            <person name="Monk M."/>
            <person name="Kocsube S."/>
            <person name="Drula E."/>
            <person name="Lipzen A."/>
            <person name="Balint B."/>
            <person name="Henrissat B."/>
            <person name="Andreopoulos B."/>
            <person name="Martin F.M."/>
            <person name="Harder C.B."/>
            <person name="Rigling D."/>
            <person name="Ford K.L."/>
            <person name="Foster G.D."/>
            <person name="Pangilinan J."/>
            <person name="Papanicolaou A."/>
            <person name="Barry K."/>
            <person name="LaButti K."/>
            <person name="Viragh M."/>
            <person name="Koriabine M."/>
            <person name="Yan M."/>
            <person name="Riley R."/>
            <person name="Champramary S."/>
            <person name="Plett K.L."/>
            <person name="Tsai I.J."/>
            <person name="Slot J."/>
            <person name="Sipos G."/>
            <person name="Plett J."/>
            <person name="Nagy L.G."/>
            <person name="Grigoriev I.V."/>
        </authorList>
    </citation>
    <scope>NUCLEOTIDE SEQUENCE</scope>
    <source>
        <strain evidence="2">FPL87.14</strain>
    </source>
</reference>
<evidence type="ECO:0000256" key="1">
    <source>
        <dbReference type="SAM" id="Phobius"/>
    </source>
</evidence>
<evidence type="ECO:0000313" key="3">
    <source>
        <dbReference type="EMBL" id="KAK0445487.1"/>
    </source>
</evidence>
<dbReference type="Proteomes" id="UP001175226">
    <property type="component" value="Unassembled WGS sequence"/>
</dbReference>
<organism evidence="2 4">
    <name type="scientific">Armillaria borealis</name>
    <dbReference type="NCBI Taxonomy" id="47425"/>
    <lineage>
        <taxon>Eukaryota</taxon>
        <taxon>Fungi</taxon>
        <taxon>Dikarya</taxon>
        <taxon>Basidiomycota</taxon>
        <taxon>Agaricomycotina</taxon>
        <taxon>Agaricomycetes</taxon>
        <taxon>Agaricomycetidae</taxon>
        <taxon>Agaricales</taxon>
        <taxon>Marasmiineae</taxon>
        <taxon>Physalacriaceae</taxon>
        <taxon>Armillaria</taxon>
    </lineage>
</organism>
<keyword evidence="1" id="KW-0472">Membrane</keyword>
<name>A0AA39MIA7_9AGAR</name>